<feature type="compositionally biased region" description="Acidic residues" evidence="1">
    <location>
        <begin position="1"/>
        <end position="28"/>
    </location>
</feature>
<accession>A0A699S555</accession>
<sequence>MVDIPDDEDLVDHDGDDEEPQEEPEEEPEQKLGTEISLLNTLTHS</sequence>
<organism evidence="2">
    <name type="scientific">Tanacetum cinerariifolium</name>
    <name type="common">Dalmatian daisy</name>
    <name type="synonym">Chrysanthemum cinerariifolium</name>
    <dbReference type="NCBI Taxonomy" id="118510"/>
    <lineage>
        <taxon>Eukaryota</taxon>
        <taxon>Viridiplantae</taxon>
        <taxon>Streptophyta</taxon>
        <taxon>Embryophyta</taxon>
        <taxon>Tracheophyta</taxon>
        <taxon>Spermatophyta</taxon>
        <taxon>Magnoliopsida</taxon>
        <taxon>eudicotyledons</taxon>
        <taxon>Gunneridae</taxon>
        <taxon>Pentapetalae</taxon>
        <taxon>asterids</taxon>
        <taxon>campanulids</taxon>
        <taxon>Asterales</taxon>
        <taxon>Asteraceae</taxon>
        <taxon>Asteroideae</taxon>
        <taxon>Anthemideae</taxon>
        <taxon>Anthemidinae</taxon>
        <taxon>Tanacetum</taxon>
    </lineage>
</organism>
<feature type="region of interest" description="Disordered" evidence="1">
    <location>
        <begin position="1"/>
        <end position="45"/>
    </location>
</feature>
<proteinExistence type="predicted"/>
<dbReference type="AlphaFoldDB" id="A0A699S555"/>
<evidence type="ECO:0000256" key="1">
    <source>
        <dbReference type="SAM" id="MobiDB-lite"/>
    </source>
</evidence>
<reference evidence="2" key="1">
    <citation type="journal article" date="2019" name="Sci. Rep.">
        <title>Draft genome of Tanacetum cinerariifolium, the natural source of mosquito coil.</title>
        <authorList>
            <person name="Yamashiro T."/>
            <person name="Shiraishi A."/>
            <person name="Satake H."/>
            <person name="Nakayama K."/>
        </authorList>
    </citation>
    <scope>NUCLEOTIDE SEQUENCE</scope>
</reference>
<name>A0A699S555_TANCI</name>
<comment type="caution">
    <text evidence="2">The sequence shown here is derived from an EMBL/GenBank/DDBJ whole genome shotgun (WGS) entry which is preliminary data.</text>
</comment>
<feature type="non-terminal residue" evidence="2">
    <location>
        <position position="45"/>
    </location>
</feature>
<evidence type="ECO:0000313" key="2">
    <source>
        <dbReference type="EMBL" id="GFC92574.1"/>
    </source>
</evidence>
<dbReference type="EMBL" id="BKCJ011138285">
    <property type="protein sequence ID" value="GFC92574.1"/>
    <property type="molecule type" value="Genomic_DNA"/>
</dbReference>
<protein>
    <submittedName>
        <fullName evidence="2">Uncharacterized protein</fullName>
    </submittedName>
</protein>
<gene>
    <name evidence="2" type="ORF">Tci_864544</name>
</gene>